<dbReference type="PROSITE" id="PS00393">
    <property type="entry name" value="PEPCASE_2"/>
    <property type="match status" value="1"/>
</dbReference>
<dbReference type="Pfam" id="PF00311">
    <property type="entry name" value="PEPcase"/>
    <property type="match status" value="1"/>
</dbReference>
<evidence type="ECO:0000256" key="2">
    <source>
        <dbReference type="SAM" id="MobiDB-lite"/>
    </source>
</evidence>
<name>Q7RSZ5_PLAYO</name>
<dbReference type="STRING" id="73239.Q7RSZ5"/>
<feature type="active site" evidence="1">
    <location>
        <position position="630"/>
    </location>
</feature>
<dbReference type="KEGG" id="pyo:PY17X_1019400"/>
<evidence type="ECO:0000313" key="4">
    <source>
        <dbReference type="EMBL" id="EAA21446.1"/>
    </source>
</evidence>
<dbReference type="PANTHER" id="PTHR30523">
    <property type="entry name" value="PHOSPHOENOLPYRUVATE CARBOXYLASE"/>
    <property type="match status" value="1"/>
</dbReference>
<dbReference type="SUPFAM" id="SSF51621">
    <property type="entry name" value="Phosphoenolpyruvate/pyruvate domain"/>
    <property type="match status" value="1"/>
</dbReference>
<sequence>MENNPNISEVGGEDDGKLRFLIEGKMMETQYSVDFIKPLKGDIKALDFLLFDMLKNNLPPNLYEILCTIHDLSEKYSENPTNENFELLKNCVYNLKDEYLGTIVNAFGHMCVLSNFAEWAHRGRRRKAFEKAFIPNDKIYGAVYETLRGTFNILINNGININDIYDQICNQTIEFVLTTHPTQAIRTSLLKNYIQLGELLLKLDNTNKELYKKKLLCDNLKAYLLSSWKTDVIRRIKPTPIDEAITLLDIVENCIFYRIPNIIRYIDNVLLEYNMPPIKLKSKICLFSSWAGGDRDGNPFVLPETTEYVCYMNKIRGCELFIPMIEKLIRDLTIHQCTVHFKNYVKNLEHNISDIIFDKDQYRLGKKFQWFSPFSKYNKKEIYRRVLLIVLTKLKSVVYVYKALISGDSVDPDFQKLMFKSTEEFEEILLECYKSLIESGNALIAEGYLKDVIRNVNIFGLHLMKLDIRQESEKHIQAMNYICEKLNIKKYELLNEEERITFLTDILESNRPIIPNNIEQEPDVSSDFLNIIKTFDMCSKMEEDALGAYIISMCQNASDILLVEVFQTSFKKNIHRKTQRVVPLLETIQALQMSSTILENLIKNKWYRNHLKNNFDNIQEIMIGYSDSGKDGGRLTSAWELFKAQEKLVQVGAKYSIEIRFFHGRGGSVSRGGGPQHLAILSQPINTIKNYTRITIQGEVITQDFGLKGMALRSVETYISALLKCSLLKNRVLIKQEWRDLMDDISELTTKEYRKIVYENPDFVKYFRYATPEIEIGKLNLGSRPSKRKKGNVESLRAIPWVFSWTQNRMHLSVWLGIEEIYQYIMDNNKLQILQDMYKNWPFCTSFFNLISMVMAKASIKIAEEYDILVPNHLKYIGVQLREKLKKSMELTLLVTNEQNFCDNDQITKRSIETRTKWVTVCNLIQIQALKRLREKEENADLDPNHSEDDGNNDDNNNGNDSMTLKVSKDKLLLNQISIKNEAINKDDDNTTTNDEHINNPTKKYDTEYIFKKTDAYDKPEDLKDNSYTNSSIIIDPHLSRKKSKLIKNPKFEPLLNYSSPCLHSDFENYPLYDDYIGSENKYNKIISKNFHSNYDEASKTYIDYVSVNDALIVSIKAIAAVLFLLLYPSQLFYWFLKMRILNDDP</sequence>
<organism evidence="4 5">
    <name type="scientific">Plasmodium yoelii yoelii</name>
    <dbReference type="NCBI Taxonomy" id="73239"/>
    <lineage>
        <taxon>Eukaryota</taxon>
        <taxon>Sar</taxon>
        <taxon>Alveolata</taxon>
        <taxon>Apicomplexa</taxon>
        <taxon>Aconoidasida</taxon>
        <taxon>Haemosporida</taxon>
        <taxon>Plasmodiidae</taxon>
        <taxon>Plasmodium</taxon>
        <taxon>Plasmodium (Vinckeia)</taxon>
    </lineage>
</organism>
<dbReference type="GO" id="GO:0006099">
    <property type="term" value="P:tricarboxylic acid cycle"/>
    <property type="evidence" value="ECO:0007669"/>
    <property type="project" value="InterPro"/>
</dbReference>
<feature type="compositionally biased region" description="Basic and acidic residues" evidence="2">
    <location>
        <begin position="938"/>
        <end position="949"/>
    </location>
</feature>
<evidence type="ECO:0000313" key="5">
    <source>
        <dbReference type="Proteomes" id="UP000008553"/>
    </source>
</evidence>
<dbReference type="InterPro" id="IPR015813">
    <property type="entry name" value="Pyrv/PenolPyrv_kinase-like_dom"/>
</dbReference>
<evidence type="ECO:0000256" key="3">
    <source>
        <dbReference type="SAM" id="Phobius"/>
    </source>
</evidence>
<dbReference type="GO" id="GO:0005829">
    <property type="term" value="C:cytosol"/>
    <property type="evidence" value="ECO:0007669"/>
    <property type="project" value="TreeGrafter"/>
</dbReference>
<protein>
    <submittedName>
        <fullName evidence="4">Phosphoenolpyruvate carboxylase</fullName>
    </submittedName>
</protein>
<keyword evidence="5" id="KW-1185">Reference proteome</keyword>
<accession>Q7RSZ5</accession>
<dbReference type="AlphaFoldDB" id="Q7RSZ5"/>
<keyword evidence="3" id="KW-0472">Membrane</keyword>
<dbReference type="GO" id="GO:0008964">
    <property type="term" value="F:phosphoenolpyruvate carboxylase activity"/>
    <property type="evidence" value="ECO:0007669"/>
    <property type="project" value="InterPro"/>
</dbReference>
<dbReference type="PANTHER" id="PTHR30523:SF6">
    <property type="entry name" value="PHOSPHOENOLPYRUVATE CARBOXYLASE"/>
    <property type="match status" value="1"/>
</dbReference>
<keyword evidence="3" id="KW-1133">Transmembrane helix</keyword>
<dbReference type="Gene3D" id="1.20.1440.90">
    <property type="entry name" value="Phosphoenolpyruvate/pyruvate domain"/>
    <property type="match status" value="1"/>
</dbReference>
<dbReference type="InterPro" id="IPR033129">
    <property type="entry name" value="PEPCASE_His_AS"/>
</dbReference>
<dbReference type="InParanoid" id="Q7RSZ5"/>
<dbReference type="Proteomes" id="UP000008553">
    <property type="component" value="Unassembled WGS sequence"/>
</dbReference>
<dbReference type="InterPro" id="IPR021135">
    <property type="entry name" value="PEP_COase"/>
</dbReference>
<dbReference type="EMBL" id="AABL01000055">
    <property type="protein sequence ID" value="EAA21446.1"/>
    <property type="molecule type" value="Genomic_DNA"/>
</dbReference>
<gene>
    <name evidence="4" type="ORF">PY00206</name>
</gene>
<comment type="caution">
    <text evidence="4">The sequence shown here is derived from an EMBL/GenBank/DDBJ whole genome shotgun (WGS) entry which is preliminary data.</text>
</comment>
<feature type="transmembrane region" description="Helical" evidence="3">
    <location>
        <begin position="1118"/>
        <end position="1137"/>
    </location>
</feature>
<keyword evidence="3" id="KW-0812">Transmembrane</keyword>
<dbReference type="GO" id="GO:0015977">
    <property type="term" value="P:carbon fixation"/>
    <property type="evidence" value="ECO:0007669"/>
    <property type="project" value="InterPro"/>
</dbReference>
<dbReference type="FunCoup" id="Q7RSZ5">
    <property type="interactions" value="48"/>
</dbReference>
<evidence type="ECO:0000256" key="1">
    <source>
        <dbReference type="PROSITE-ProRule" id="PRU10112"/>
    </source>
</evidence>
<dbReference type="PRINTS" id="PR00150">
    <property type="entry name" value="PEPCARBXLASE"/>
</dbReference>
<proteinExistence type="predicted"/>
<reference evidence="4 5" key="1">
    <citation type="journal article" date="2002" name="Nature">
        <title>Genome sequence and comparative analysis of the model rodent malaria parasite Plasmodium yoelii yoelii.</title>
        <authorList>
            <person name="Carlton J.M."/>
            <person name="Angiuoli S.V."/>
            <person name="Suh B.B."/>
            <person name="Kooij T.W."/>
            <person name="Pertea M."/>
            <person name="Silva J.C."/>
            <person name="Ermolaeva M.D."/>
            <person name="Allen J.E."/>
            <person name="Selengut J.D."/>
            <person name="Koo H.L."/>
            <person name="Peterson J.D."/>
            <person name="Pop M."/>
            <person name="Kosack D.S."/>
            <person name="Shumway M.F."/>
            <person name="Bidwell S.L."/>
            <person name="Shallom S.J."/>
            <person name="van Aken S.E."/>
            <person name="Riedmuller S.B."/>
            <person name="Feldblyum T.V."/>
            <person name="Cho J.K."/>
            <person name="Quackenbush J."/>
            <person name="Sedegah M."/>
            <person name="Shoaibi A."/>
            <person name="Cummings L.M."/>
            <person name="Florens L."/>
            <person name="Yates J.R."/>
            <person name="Raine J.D."/>
            <person name="Sinden R.E."/>
            <person name="Harris M.A."/>
            <person name="Cunningham D.A."/>
            <person name="Preiser P.R."/>
            <person name="Bergman L.W."/>
            <person name="Vaidya A.B."/>
            <person name="van Lin L.H."/>
            <person name="Janse C.J."/>
            <person name="Waters A.P."/>
            <person name="Smith H.O."/>
            <person name="White O.R."/>
            <person name="Salzberg S.L."/>
            <person name="Venter J.C."/>
            <person name="Fraser C.M."/>
            <person name="Hoffman S.L."/>
            <person name="Gardner M.J."/>
            <person name="Carucci D.J."/>
        </authorList>
    </citation>
    <scope>NUCLEOTIDE SEQUENCE [LARGE SCALE GENOMIC DNA]</scope>
    <source>
        <strain evidence="4 5">17XNL</strain>
    </source>
</reference>
<dbReference type="PaxDb" id="73239-Q7RSZ5"/>
<feature type="region of interest" description="Disordered" evidence="2">
    <location>
        <begin position="938"/>
        <end position="964"/>
    </location>
</feature>